<protein>
    <recommendedName>
        <fullName evidence="4">Aldehyde dehydrogenase</fullName>
    </recommendedName>
</protein>
<comment type="caution">
    <text evidence="9">The sequence shown here is derived from an EMBL/GenBank/DDBJ whole genome shotgun (WGS) entry which is preliminary data.</text>
</comment>
<sequence length="440" mass="49519">MTKDLKFRKKHLKALKKEIREREKDILNALAADLGKGKVEAYASEIGFILKSISMFIKETKNYSKVESISTPMMQFPGKSYIMREPLGTVLIIGPFNYPFQLVMEPLIGAIAAGNCAVIKPSEQTPHTSAIIEEIISAVFPADYVKVVQGEKEVTSELLEQKFDFIFFTGSTKVGQIVYEAASKNLTPVALELGGKSPTIIDETANIKVAAERIAFGKFMNAGQTCIAPDYVLIDRKVKEQFIKAMRSTLKDFYGKDAQTSADYGRIVNERHFDRLDALRQSAENDIVIGGETDRTERYIAPTLIDNVQLDDKIMEEEIFGPLLPIVTFDDREEIFPIIKSYDKPLALYIFSEDEDFVKKVFKRLSFGGGCINDTLMHVSNPYLPFGGVGASGIGHYHGKYSFDLFSHQKSYMTKGTKLETGLMFPPYKGKFKYIRQLYK</sequence>
<evidence type="ECO:0000256" key="7">
    <source>
        <dbReference type="RuleBase" id="RU003345"/>
    </source>
</evidence>
<comment type="similarity">
    <text evidence="1 4 7">Belongs to the aldehyde dehydrogenase family.</text>
</comment>
<reference evidence="9 10" key="1">
    <citation type="submission" date="2019-01" db="EMBL/GenBank/DDBJ databases">
        <title>Draft genome sequences of the type strains of six Macrococcus species.</title>
        <authorList>
            <person name="Mazhar S."/>
            <person name="Altermann E."/>
            <person name="Hill C."/>
            <person name="Mcauliffe O."/>
        </authorList>
    </citation>
    <scope>NUCLEOTIDE SEQUENCE [LARGE SCALE GENOMIC DNA]</scope>
    <source>
        <strain evidence="9 10">CCM4811</strain>
    </source>
</reference>
<dbReference type="GO" id="GO:0004029">
    <property type="term" value="F:aldehyde dehydrogenase (NAD+) activity"/>
    <property type="evidence" value="ECO:0007669"/>
    <property type="project" value="TreeGrafter"/>
</dbReference>
<dbReference type="PANTHER" id="PTHR43570:SF16">
    <property type="entry name" value="ALDEHYDE DEHYDROGENASE TYPE III, ISOFORM Q"/>
    <property type="match status" value="1"/>
</dbReference>
<dbReference type="Gene3D" id="3.40.605.10">
    <property type="entry name" value="Aldehyde Dehydrogenase, Chain A, domain 1"/>
    <property type="match status" value="1"/>
</dbReference>
<accession>A0A4R6BF47</accession>
<evidence type="ECO:0000259" key="8">
    <source>
        <dbReference type="Pfam" id="PF00171"/>
    </source>
</evidence>
<dbReference type="CDD" id="cd07136">
    <property type="entry name" value="ALDH_YwdH-P39616"/>
    <property type="match status" value="1"/>
</dbReference>
<dbReference type="InterPro" id="IPR016160">
    <property type="entry name" value="Ald_DH_CS_CYS"/>
</dbReference>
<dbReference type="InterPro" id="IPR016163">
    <property type="entry name" value="Ald_DH_C"/>
</dbReference>
<dbReference type="SUPFAM" id="SSF53720">
    <property type="entry name" value="ALDH-like"/>
    <property type="match status" value="1"/>
</dbReference>
<dbReference type="PROSITE" id="PS00070">
    <property type="entry name" value="ALDEHYDE_DEHYDR_CYS"/>
    <property type="match status" value="1"/>
</dbReference>
<feature type="active site" evidence="5 6">
    <location>
        <position position="192"/>
    </location>
</feature>
<keyword evidence="10" id="KW-1185">Reference proteome</keyword>
<dbReference type="Proteomes" id="UP000295310">
    <property type="component" value="Unassembled WGS sequence"/>
</dbReference>
<keyword evidence="3" id="KW-0520">NAD</keyword>
<evidence type="ECO:0000313" key="10">
    <source>
        <dbReference type="Proteomes" id="UP000295310"/>
    </source>
</evidence>
<evidence type="ECO:0000256" key="6">
    <source>
        <dbReference type="PROSITE-ProRule" id="PRU10007"/>
    </source>
</evidence>
<dbReference type="InterPro" id="IPR015590">
    <property type="entry name" value="Aldehyde_DH_dom"/>
</dbReference>
<name>A0A4R6BF47_9STAP</name>
<evidence type="ECO:0000256" key="1">
    <source>
        <dbReference type="ARBA" id="ARBA00009986"/>
    </source>
</evidence>
<feature type="domain" description="Aldehyde dehydrogenase" evidence="8">
    <location>
        <begin position="6"/>
        <end position="411"/>
    </location>
</feature>
<dbReference type="PIRSF" id="PIRSF036492">
    <property type="entry name" value="ALDH"/>
    <property type="match status" value="1"/>
</dbReference>
<organism evidence="9 10">
    <name type="scientific">Macrococcus brunensis</name>
    <dbReference type="NCBI Taxonomy" id="198483"/>
    <lineage>
        <taxon>Bacteria</taxon>
        <taxon>Bacillati</taxon>
        <taxon>Bacillota</taxon>
        <taxon>Bacilli</taxon>
        <taxon>Bacillales</taxon>
        <taxon>Staphylococcaceae</taxon>
        <taxon>Macrococcus</taxon>
    </lineage>
</organism>
<proteinExistence type="inferred from homology"/>
<dbReference type="InterPro" id="IPR029510">
    <property type="entry name" value="Ald_DH_CS_GLU"/>
</dbReference>
<dbReference type="Gene3D" id="3.40.309.10">
    <property type="entry name" value="Aldehyde Dehydrogenase, Chain A, domain 2"/>
    <property type="match status" value="1"/>
</dbReference>
<dbReference type="OrthoDB" id="9762913at2"/>
<dbReference type="FunFam" id="3.40.605.10:FF:000004">
    <property type="entry name" value="Aldehyde dehydrogenase"/>
    <property type="match status" value="1"/>
</dbReference>
<dbReference type="AlphaFoldDB" id="A0A4R6BF47"/>
<evidence type="ECO:0000256" key="5">
    <source>
        <dbReference type="PIRSR" id="PIRSR036492-1"/>
    </source>
</evidence>
<keyword evidence="2 4" id="KW-0560">Oxidoreductase</keyword>
<dbReference type="InterPro" id="IPR016162">
    <property type="entry name" value="Ald_DH_N"/>
</dbReference>
<evidence type="ECO:0000313" key="9">
    <source>
        <dbReference type="EMBL" id="TDL98353.1"/>
    </source>
</evidence>
<dbReference type="RefSeq" id="WP_133431592.1">
    <property type="nucleotide sequence ID" value="NZ_SCWA01000005.1"/>
</dbReference>
<dbReference type="GO" id="GO:0006081">
    <property type="term" value="P:aldehyde metabolic process"/>
    <property type="evidence" value="ECO:0007669"/>
    <property type="project" value="InterPro"/>
</dbReference>
<evidence type="ECO:0000256" key="4">
    <source>
        <dbReference type="PIRNR" id="PIRNR036492"/>
    </source>
</evidence>
<dbReference type="Pfam" id="PF00171">
    <property type="entry name" value="Aldedh"/>
    <property type="match status" value="1"/>
</dbReference>
<dbReference type="EMBL" id="SCWA01000005">
    <property type="protein sequence ID" value="TDL98353.1"/>
    <property type="molecule type" value="Genomic_DNA"/>
</dbReference>
<evidence type="ECO:0000256" key="2">
    <source>
        <dbReference type="ARBA" id="ARBA00023002"/>
    </source>
</evidence>
<gene>
    <name evidence="9" type="ORF">ERX27_03845</name>
</gene>
<dbReference type="GO" id="GO:0005737">
    <property type="term" value="C:cytoplasm"/>
    <property type="evidence" value="ECO:0007669"/>
    <property type="project" value="TreeGrafter"/>
</dbReference>
<feature type="active site" evidence="5">
    <location>
        <position position="226"/>
    </location>
</feature>
<dbReference type="InterPro" id="IPR012394">
    <property type="entry name" value="Aldehyde_DH_NAD(P)"/>
</dbReference>
<dbReference type="InterPro" id="IPR016161">
    <property type="entry name" value="Ald_DH/histidinol_DH"/>
</dbReference>
<evidence type="ECO:0000256" key="3">
    <source>
        <dbReference type="ARBA" id="ARBA00023027"/>
    </source>
</evidence>
<dbReference type="FunFam" id="3.40.309.10:FF:000003">
    <property type="entry name" value="Aldehyde dehydrogenase"/>
    <property type="match status" value="1"/>
</dbReference>
<dbReference type="PROSITE" id="PS00687">
    <property type="entry name" value="ALDEHYDE_DEHYDR_GLU"/>
    <property type="match status" value="1"/>
</dbReference>
<dbReference type="PANTHER" id="PTHR43570">
    <property type="entry name" value="ALDEHYDE DEHYDROGENASE"/>
    <property type="match status" value="1"/>
</dbReference>